<accession>A0ACC2KT98</accession>
<evidence type="ECO:0000313" key="1">
    <source>
        <dbReference type="EMBL" id="KAJ8624402.1"/>
    </source>
</evidence>
<reference evidence="1 2" key="1">
    <citation type="journal article" date="2022" name="Hortic Res">
        <title>A haplotype resolved chromosomal level avocado genome allows analysis of novel avocado genes.</title>
        <authorList>
            <person name="Nath O."/>
            <person name="Fletcher S.J."/>
            <person name="Hayward A."/>
            <person name="Shaw L.M."/>
            <person name="Masouleh A.K."/>
            <person name="Furtado A."/>
            <person name="Henry R.J."/>
            <person name="Mitter N."/>
        </authorList>
    </citation>
    <scope>NUCLEOTIDE SEQUENCE [LARGE SCALE GENOMIC DNA]</scope>
    <source>
        <strain evidence="2">cv. Hass</strain>
    </source>
</reference>
<keyword evidence="2" id="KW-1185">Reference proteome</keyword>
<organism evidence="1 2">
    <name type="scientific">Persea americana</name>
    <name type="common">Avocado</name>
    <dbReference type="NCBI Taxonomy" id="3435"/>
    <lineage>
        <taxon>Eukaryota</taxon>
        <taxon>Viridiplantae</taxon>
        <taxon>Streptophyta</taxon>
        <taxon>Embryophyta</taxon>
        <taxon>Tracheophyta</taxon>
        <taxon>Spermatophyta</taxon>
        <taxon>Magnoliopsida</taxon>
        <taxon>Magnoliidae</taxon>
        <taxon>Laurales</taxon>
        <taxon>Lauraceae</taxon>
        <taxon>Persea</taxon>
    </lineage>
</organism>
<proteinExistence type="predicted"/>
<protein>
    <submittedName>
        <fullName evidence="1">Uncharacterized protein</fullName>
    </submittedName>
</protein>
<dbReference type="Proteomes" id="UP001234297">
    <property type="component" value="Chromosome 11"/>
</dbReference>
<evidence type="ECO:0000313" key="2">
    <source>
        <dbReference type="Proteomes" id="UP001234297"/>
    </source>
</evidence>
<sequence>MAYIASKIDNEDMVRRCKERRRLMKQVIFSRHHLLAAHFDYFRSLRLTGSTLSIFAAGEPLSVSDGTPTVLLHPPSSTSTTTTNTTTHAGPPPPPRPLTPSPATTSTSSFDTITGHNLRLILLSPLLPPPLPAPKSLTESSPSTTPPQKPSFPKYPKYPHLPTNSSFTPLLMPPPSGNGRNSTLPSLLAPTSMVGPTSPTTSTTIVRAIQTPIHTLFLPTSAIRSNLLKFLINLIEFL</sequence>
<comment type="caution">
    <text evidence="1">The sequence shown here is derived from an EMBL/GenBank/DDBJ whole genome shotgun (WGS) entry which is preliminary data.</text>
</comment>
<name>A0ACC2KT98_PERAE</name>
<dbReference type="EMBL" id="CM056819">
    <property type="protein sequence ID" value="KAJ8624402.1"/>
    <property type="molecule type" value="Genomic_DNA"/>
</dbReference>
<gene>
    <name evidence="1" type="ORF">MRB53_032932</name>
</gene>